<dbReference type="Proteomes" id="UP001383192">
    <property type="component" value="Unassembled WGS sequence"/>
</dbReference>
<feature type="compositionally biased region" description="Low complexity" evidence="2">
    <location>
        <begin position="98"/>
        <end position="112"/>
    </location>
</feature>
<proteinExistence type="predicted"/>
<reference evidence="3 4" key="1">
    <citation type="submission" date="2024-01" db="EMBL/GenBank/DDBJ databases">
        <title>A draft genome for a cacao thread blight-causing isolate of Paramarasmius palmivorus.</title>
        <authorList>
            <person name="Baruah I.K."/>
            <person name="Bukari Y."/>
            <person name="Amoako-Attah I."/>
            <person name="Meinhardt L.W."/>
            <person name="Bailey B.A."/>
            <person name="Cohen S.P."/>
        </authorList>
    </citation>
    <scope>NUCLEOTIDE SEQUENCE [LARGE SCALE GENOMIC DNA]</scope>
    <source>
        <strain evidence="3 4">GH-12</strain>
    </source>
</reference>
<evidence type="ECO:0000313" key="4">
    <source>
        <dbReference type="Proteomes" id="UP001383192"/>
    </source>
</evidence>
<feature type="region of interest" description="Disordered" evidence="2">
    <location>
        <begin position="84"/>
        <end position="159"/>
    </location>
</feature>
<feature type="compositionally biased region" description="Pro residues" evidence="2">
    <location>
        <begin position="18"/>
        <end position="28"/>
    </location>
</feature>
<sequence length="159" mass="17603">MSVATPTVLPRPQVFPRLLPPLPQPHVTPLPNSTKGNYTNMKARRDLQREMNELSDEEKELEDINISIRNKGYSYMIPIGRTLTIQEEKNDAEDESEGASSSSESGNGPPSGLEDEADNESTQDLDADMEDLDEEADVSEDNGMEEGDTEDYEEGPSDI</sequence>
<organism evidence="3 4">
    <name type="scientific">Paramarasmius palmivorus</name>
    <dbReference type="NCBI Taxonomy" id="297713"/>
    <lineage>
        <taxon>Eukaryota</taxon>
        <taxon>Fungi</taxon>
        <taxon>Dikarya</taxon>
        <taxon>Basidiomycota</taxon>
        <taxon>Agaricomycotina</taxon>
        <taxon>Agaricomycetes</taxon>
        <taxon>Agaricomycetidae</taxon>
        <taxon>Agaricales</taxon>
        <taxon>Marasmiineae</taxon>
        <taxon>Marasmiaceae</taxon>
        <taxon>Paramarasmius</taxon>
    </lineage>
</organism>
<dbReference type="AlphaFoldDB" id="A0AAW0DHL2"/>
<keyword evidence="1" id="KW-0175">Coiled coil</keyword>
<feature type="region of interest" description="Disordered" evidence="2">
    <location>
        <begin position="1"/>
        <end position="38"/>
    </location>
</feature>
<evidence type="ECO:0000256" key="2">
    <source>
        <dbReference type="SAM" id="MobiDB-lite"/>
    </source>
</evidence>
<protein>
    <submittedName>
        <fullName evidence="3">Uncharacterized protein</fullName>
    </submittedName>
</protein>
<gene>
    <name evidence="3" type="ORF">VNI00_005354</name>
</gene>
<keyword evidence="4" id="KW-1185">Reference proteome</keyword>
<accession>A0AAW0DHL2</accession>
<name>A0AAW0DHL2_9AGAR</name>
<dbReference type="EMBL" id="JAYKXP010000015">
    <property type="protein sequence ID" value="KAK7049924.1"/>
    <property type="molecule type" value="Genomic_DNA"/>
</dbReference>
<feature type="coiled-coil region" evidence="1">
    <location>
        <begin position="40"/>
        <end position="71"/>
    </location>
</feature>
<comment type="caution">
    <text evidence="3">The sequence shown here is derived from an EMBL/GenBank/DDBJ whole genome shotgun (WGS) entry which is preliminary data.</text>
</comment>
<feature type="compositionally biased region" description="Acidic residues" evidence="2">
    <location>
        <begin position="113"/>
        <end position="159"/>
    </location>
</feature>
<evidence type="ECO:0000313" key="3">
    <source>
        <dbReference type="EMBL" id="KAK7049924.1"/>
    </source>
</evidence>
<evidence type="ECO:0000256" key="1">
    <source>
        <dbReference type="SAM" id="Coils"/>
    </source>
</evidence>